<evidence type="ECO:0000313" key="2">
    <source>
        <dbReference type="Proteomes" id="UP001064048"/>
    </source>
</evidence>
<sequence length="1097" mass="118847">MELLFPHRWLRVVSEPEIVECAAELDAVLGSTLSQEPGALDALAEYCRQKGDAATDQSERYTWFFLRANFMPGFRSEVLNLLGFKQDEITSKFKAANNADQSDQFAMLSRGESTETEAELSTDTSTDLSDAHTLIERKLSNLELEPTAQNVVIPNGEDSTGLICRALVCGNLEEAVELCLEAKRVADALIIASLGSQELFYKVQKYHLSHTAKDPVSLIAGSLLQSQWQLLVQSAAATSWRDVLGALVTHCDGDALQHYCEMLGDRLSQEKDPALSEAATTCYLCAMSADALVARWAARRARGAAPLARLTGLALLARRAAAARGRHAVSINMSADALVARWAARRARGPAPLARLTGLALLARRAAAARGRHAVSINMSADALVARWAARRAREPAPLARLTGLALLARRAAAARGRHAVSINMSADALVARWAARRARGAAPLARLTGLALLARRAAAARGRHAVSINMSADALVARWAARRARGAAPWRASRGWRCWRGGRRPLGGATRSSGGKLDMVLTEYASRLAAQGCLQSALNSLEGVADNELRERLRHSLGLGQARRASHQPAPAQFGRTRTSSGPQKRGHLVAHNDVSNTYSAVPPSYDPNPWQAAPVTNTFQQPYTPPQPPRPGSVGPTAGVLQMRCQPRGLRWDTSSASNFTGCLTLHAETQQCKHCCFTAGLASKMVVAIRADLAQGGITSKSKYKVDPSVQSAPLYNQYSFNNPQPPSFGFNSPLPDQYSGATVPSAAFNQPNQFNPLNPSQLNQNPLNPNPLNSNPLNPNPLNPSQLNPLNPSQLNPMNPMNPSQLNPMNPSQLNPMNPSQLNPVAPPPSQVNGNYYQEPARQAAPGWNDPPLLTAKPKPKQEVQQQAPITHPLFGVEPPQHVPLNPQYPQQYPNQQFPGQYQQYPGQYDQHQGQYAPGTQYPQQTASPAPAPAPAVEAVPVQKAPIPDQHAVMQSVLDAIRAECLNRAANPQMKRKLEDVQRRLETLYDMLREYRVVGPCTRSAQIATTISLANPAVKQQCLHCSVPAWRLSESALSSLHTCVQYAQSSDYDNALHVTTSLATGADFAAVASFLPGLKSLFQMAAQLQVYAR</sequence>
<proteinExistence type="predicted"/>
<dbReference type="EMBL" id="CM046123">
    <property type="protein sequence ID" value="KAI8439730.1"/>
    <property type="molecule type" value="Genomic_DNA"/>
</dbReference>
<name>A0ACC0KTX1_CHOFU</name>
<organism evidence="1 2">
    <name type="scientific">Choristoneura fumiferana</name>
    <name type="common">Spruce budworm moth</name>
    <name type="synonym">Archips fumiferana</name>
    <dbReference type="NCBI Taxonomy" id="7141"/>
    <lineage>
        <taxon>Eukaryota</taxon>
        <taxon>Metazoa</taxon>
        <taxon>Ecdysozoa</taxon>
        <taxon>Arthropoda</taxon>
        <taxon>Hexapoda</taxon>
        <taxon>Insecta</taxon>
        <taxon>Pterygota</taxon>
        <taxon>Neoptera</taxon>
        <taxon>Endopterygota</taxon>
        <taxon>Lepidoptera</taxon>
        <taxon>Glossata</taxon>
        <taxon>Ditrysia</taxon>
        <taxon>Tortricoidea</taxon>
        <taxon>Tortricidae</taxon>
        <taxon>Tortricinae</taxon>
        <taxon>Choristoneura</taxon>
    </lineage>
</organism>
<evidence type="ECO:0000313" key="1">
    <source>
        <dbReference type="EMBL" id="KAI8439730.1"/>
    </source>
</evidence>
<dbReference type="Proteomes" id="UP001064048">
    <property type="component" value="Chromosome 23"/>
</dbReference>
<keyword evidence="2" id="KW-1185">Reference proteome</keyword>
<protein>
    <submittedName>
        <fullName evidence="1">Uncharacterized protein</fullName>
    </submittedName>
</protein>
<reference evidence="1 2" key="1">
    <citation type="journal article" date="2022" name="Genome Biol. Evol.">
        <title>The Spruce Budworm Genome: Reconstructing the Evolutionary History of Antifreeze Proteins.</title>
        <authorList>
            <person name="Beliveau C."/>
            <person name="Gagne P."/>
            <person name="Picq S."/>
            <person name="Vernygora O."/>
            <person name="Keeling C.I."/>
            <person name="Pinkney K."/>
            <person name="Doucet D."/>
            <person name="Wen F."/>
            <person name="Johnston J.S."/>
            <person name="Maaroufi H."/>
            <person name="Boyle B."/>
            <person name="Laroche J."/>
            <person name="Dewar K."/>
            <person name="Juretic N."/>
            <person name="Blackburn G."/>
            <person name="Nisole A."/>
            <person name="Brunet B."/>
            <person name="Brandao M."/>
            <person name="Lumley L."/>
            <person name="Duan J."/>
            <person name="Quan G."/>
            <person name="Lucarotti C.J."/>
            <person name="Roe A.D."/>
            <person name="Sperling F.A.H."/>
            <person name="Levesque R.C."/>
            <person name="Cusson M."/>
        </authorList>
    </citation>
    <scope>NUCLEOTIDE SEQUENCE [LARGE SCALE GENOMIC DNA]</scope>
    <source>
        <strain evidence="1">Glfc:IPQL:Cfum</strain>
    </source>
</reference>
<accession>A0ACC0KTX1</accession>
<gene>
    <name evidence="1" type="ORF">MSG28_013424</name>
</gene>
<comment type="caution">
    <text evidence="1">The sequence shown here is derived from an EMBL/GenBank/DDBJ whole genome shotgun (WGS) entry which is preliminary data.</text>
</comment>